<comment type="caution">
    <text evidence="2">The sequence shown here is derived from an EMBL/GenBank/DDBJ whole genome shotgun (WGS) entry which is preliminary data.</text>
</comment>
<dbReference type="EMBL" id="SHKM01000003">
    <property type="protein sequence ID" value="RZT75963.1"/>
    <property type="molecule type" value="Genomic_DNA"/>
</dbReference>
<dbReference type="SUPFAM" id="SSF69572">
    <property type="entry name" value="Activating enzymes of the ubiquitin-like proteins"/>
    <property type="match status" value="1"/>
</dbReference>
<dbReference type="InterPro" id="IPR035985">
    <property type="entry name" value="Ubiquitin-activating_enz"/>
</dbReference>
<dbReference type="Gene3D" id="3.40.50.720">
    <property type="entry name" value="NAD(P)-binding Rossmann-like Domain"/>
    <property type="match status" value="1"/>
</dbReference>
<gene>
    <name evidence="2" type="ORF">EV678_3150</name>
</gene>
<dbReference type="NCBIfam" id="NF011696">
    <property type="entry name" value="PRK15116.1"/>
    <property type="match status" value="1"/>
</dbReference>
<protein>
    <submittedName>
        <fullName evidence="2">tRNA A37 threonylcarbamoyladenosine dehydratase</fullName>
    </submittedName>
</protein>
<evidence type="ECO:0000259" key="1">
    <source>
        <dbReference type="Pfam" id="PF00899"/>
    </source>
</evidence>
<dbReference type="InterPro" id="IPR045886">
    <property type="entry name" value="ThiF/MoeB/HesA"/>
</dbReference>
<evidence type="ECO:0000313" key="3">
    <source>
        <dbReference type="Proteomes" id="UP000292136"/>
    </source>
</evidence>
<dbReference type="CDD" id="cd00755">
    <property type="entry name" value="YgdL_like"/>
    <property type="match status" value="1"/>
</dbReference>
<dbReference type="Pfam" id="PF00899">
    <property type="entry name" value="ThiF"/>
    <property type="match status" value="1"/>
</dbReference>
<dbReference type="PANTHER" id="PTHR43267:SF1">
    <property type="entry name" value="TRNA THREONYLCARBAMOYLADENOSINE DEHYDRATASE"/>
    <property type="match status" value="1"/>
</dbReference>
<keyword evidence="3" id="KW-1185">Reference proteome</keyword>
<accession>A0ABY0INN5</accession>
<dbReference type="Proteomes" id="UP000292136">
    <property type="component" value="Unassembled WGS sequence"/>
</dbReference>
<proteinExistence type="predicted"/>
<sequence>MNQIDSSPDYERRFGGVARLYGTQALARFRAAHVCVVGIGGVGSWSVEALARSGVGALTLIDLDHVAESNLNRQIHALEATLGQAKIEAMAGRVRQINPDCRLTLVDDFVEPDNLDALLGALPPVDYLVDAIDGVRAKTAMLAWCRRHDWPVVTAGAAGGQMDPTMIRVADLSRTVQDPLLAKVRGQLRKSHGFPKDPKKKFGIDAVYSEEPLRYPDAACATPASGGAAGLNCAGFGSAVTVTASFGLVAASVVLRRLAASA</sequence>
<reference evidence="2 3" key="1">
    <citation type="submission" date="2019-02" db="EMBL/GenBank/DDBJ databases">
        <title>Genomic Encyclopedia of Type Strains, Phase IV (KMG-IV): sequencing the most valuable type-strain genomes for metagenomic binning, comparative biology and taxonomic classification.</title>
        <authorList>
            <person name="Goeker M."/>
        </authorList>
    </citation>
    <scope>NUCLEOTIDE SEQUENCE [LARGE SCALE GENOMIC DNA]</scope>
    <source>
        <strain evidence="2 3">DSM 21223</strain>
    </source>
</reference>
<name>A0ABY0INN5_9RHOO</name>
<dbReference type="PANTHER" id="PTHR43267">
    <property type="entry name" value="TRNA THREONYLCARBAMOYLADENOSINE DEHYDRATASE"/>
    <property type="match status" value="1"/>
</dbReference>
<feature type="domain" description="THIF-type NAD/FAD binding fold" evidence="1">
    <location>
        <begin position="19"/>
        <end position="174"/>
    </location>
</feature>
<dbReference type="InterPro" id="IPR000594">
    <property type="entry name" value="ThiF_NAD_FAD-bd"/>
</dbReference>
<evidence type="ECO:0000313" key="2">
    <source>
        <dbReference type="EMBL" id="RZT75963.1"/>
    </source>
</evidence>
<dbReference type="RefSeq" id="WP_130460177.1">
    <property type="nucleotide sequence ID" value="NZ_SHKM01000003.1"/>
</dbReference>
<organism evidence="2 3">
    <name type="scientific">Azospira oryzae</name>
    <dbReference type="NCBI Taxonomy" id="146939"/>
    <lineage>
        <taxon>Bacteria</taxon>
        <taxon>Pseudomonadati</taxon>
        <taxon>Pseudomonadota</taxon>
        <taxon>Betaproteobacteria</taxon>
        <taxon>Rhodocyclales</taxon>
        <taxon>Rhodocyclaceae</taxon>
        <taxon>Azospira</taxon>
    </lineage>
</organism>